<evidence type="ECO:0000313" key="3">
    <source>
        <dbReference type="EMBL" id="KKN46422.1"/>
    </source>
</evidence>
<proteinExistence type="predicted"/>
<accession>A0A0F9RAP8</accession>
<dbReference type="CDD" id="cd00154">
    <property type="entry name" value="Rab"/>
    <property type="match status" value="1"/>
</dbReference>
<dbReference type="SMART" id="SM00173">
    <property type="entry name" value="RAS"/>
    <property type="match status" value="1"/>
</dbReference>
<dbReference type="InterPro" id="IPR050227">
    <property type="entry name" value="Rab"/>
</dbReference>
<dbReference type="PROSITE" id="PS51420">
    <property type="entry name" value="RHO"/>
    <property type="match status" value="1"/>
</dbReference>
<dbReference type="GO" id="GO:0003924">
    <property type="term" value="F:GTPase activity"/>
    <property type="evidence" value="ECO:0007669"/>
    <property type="project" value="InterPro"/>
</dbReference>
<dbReference type="PRINTS" id="PR00449">
    <property type="entry name" value="RASTRNSFRMNG"/>
</dbReference>
<dbReference type="Gene3D" id="3.40.50.300">
    <property type="entry name" value="P-loop containing nucleotide triphosphate hydrolases"/>
    <property type="match status" value="1"/>
</dbReference>
<sequence length="212" mass="24198">MKVKLQINIINPLVEIIASLQKNNMNINEPKDLREFVFKILILGNAAVGKTSLINRFCEGAFQEDYKPTLGANIIRKDVDIQGSGSIVKVRLILWDLAGQEKYSVVRSMYFSGVEGVLLIYDLTRYNTFDSISSKWMKDFKKYVRKESVFILIGNKCDLNDQRVVPTERGKELAKEIRASHFIETSAKLGENIEEAFLTLVKQILNNHEVIL</sequence>
<evidence type="ECO:0000256" key="2">
    <source>
        <dbReference type="ARBA" id="ARBA00023134"/>
    </source>
</evidence>
<dbReference type="PROSITE" id="PS51419">
    <property type="entry name" value="RAB"/>
    <property type="match status" value="1"/>
</dbReference>
<dbReference type="SMART" id="SM00175">
    <property type="entry name" value="RAB"/>
    <property type="match status" value="1"/>
</dbReference>
<dbReference type="EMBL" id="LAZR01001331">
    <property type="protein sequence ID" value="KKN46422.1"/>
    <property type="molecule type" value="Genomic_DNA"/>
</dbReference>
<dbReference type="PROSITE" id="PS51421">
    <property type="entry name" value="RAS"/>
    <property type="match status" value="1"/>
</dbReference>
<organism evidence="3">
    <name type="scientific">marine sediment metagenome</name>
    <dbReference type="NCBI Taxonomy" id="412755"/>
    <lineage>
        <taxon>unclassified sequences</taxon>
        <taxon>metagenomes</taxon>
        <taxon>ecological metagenomes</taxon>
    </lineage>
</organism>
<dbReference type="InterPro" id="IPR001806">
    <property type="entry name" value="Small_GTPase"/>
</dbReference>
<dbReference type="PANTHER" id="PTHR47977">
    <property type="entry name" value="RAS-RELATED PROTEIN RAB"/>
    <property type="match status" value="1"/>
</dbReference>
<dbReference type="InterPro" id="IPR027417">
    <property type="entry name" value="P-loop_NTPase"/>
</dbReference>
<evidence type="ECO:0000256" key="1">
    <source>
        <dbReference type="ARBA" id="ARBA00022741"/>
    </source>
</evidence>
<dbReference type="SMART" id="SM00174">
    <property type="entry name" value="RHO"/>
    <property type="match status" value="1"/>
</dbReference>
<dbReference type="Pfam" id="PF00071">
    <property type="entry name" value="Ras"/>
    <property type="match status" value="1"/>
</dbReference>
<gene>
    <name evidence="3" type="ORF">LCGC14_0672990</name>
</gene>
<keyword evidence="1" id="KW-0547">Nucleotide-binding</keyword>
<dbReference type="InterPro" id="IPR005225">
    <property type="entry name" value="Small_GTP-bd"/>
</dbReference>
<dbReference type="NCBIfam" id="TIGR00231">
    <property type="entry name" value="small_GTP"/>
    <property type="match status" value="1"/>
</dbReference>
<name>A0A0F9RAP8_9ZZZZ</name>
<protein>
    <recommendedName>
        <fullName evidence="4">GTP-binding protein</fullName>
    </recommendedName>
</protein>
<dbReference type="SUPFAM" id="SSF52540">
    <property type="entry name" value="P-loop containing nucleoside triphosphate hydrolases"/>
    <property type="match status" value="1"/>
</dbReference>
<comment type="caution">
    <text evidence="3">The sequence shown here is derived from an EMBL/GenBank/DDBJ whole genome shotgun (WGS) entry which is preliminary data.</text>
</comment>
<reference evidence="3" key="1">
    <citation type="journal article" date="2015" name="Nature">
        <title>Complex archaea that bridge the gap between prokaryotes and eukaryotes.</title>
        <authorList>
            <person name="Spang A."/>
            <person name="Saw J.H."/>
            <person name="Jorgensen S.L."/>
            <person name="Zaremba-Niedzwiedzka K."/>
            <person name="Martijn J."/>
            <person name="Lind A.E."/>
            <person name="van Eijk R."/>
            <person name="Schleper C."/>
            <person name="Guy L."/>
            <person name="Ettema T.J."/>
        </authorList>
    </citation>
    <scope>NUCLEOTIDE SEQUENCE</scope>
</reference>
<dbReference type="GO" id="GO:0005525">
    <property type="term" value="F:GTP binding"/>
    <property type="evidence" value="ECO:0007669"/>
    <property type="project" value="UniProtKB-KW"/>
</dbReference>
<keyword evidence="2" id="KW-0342">GTP-binding</keyword>
<dbReference type="FunFam" id="3.40.50.300:FF:000808">
    <property type="entry name" value="Small GTP-binding protein, putative"/>
    <property type="match status" value="1"/>
</dbReference>
<dbReference type="AlphaFoldDB" id="A0A0F9RAP8"/>
<evidence type="ECO:0008006" key="4">
    <source>
        <dbReference type="Google" id="ProtNLM"/>
    </source>
</evidence>